<evidence type="ECO:0000313" key="7">
    <source>
        <dbReference type="EMBL" id="KAK7207410.1"/>
    </source>
</evidence>
<name>A0ABR1FC24_9ASCO</name>
<dbReference type="GeneID" id="90036956"/>
<evidence type="ECO:0000256" key="6">
    <source>
        <dbReference type="SAM" id="Phobius"/>
    </source>
</evidence>
<dbReference type="SMART" id="SM00679">
    <property type="entry name" value="CTNS"/>
    <property type="match status" value="2"/>
</dbReference>
<evidence type="ECO:0000256" key="1">
    <source>
        <dbReference type="ARBA" id="ARBA00004141"/>
    </source>
</evidence>
<keyword evidence="4 6" id="KW-0472">Membrane</keyword>
<comment type="subcellular location">
    <subcellularLocation>
        <location evidence="1">Membrane</location>
        <topology evidence="1">Multi-pass membrane protein</topology>
    </subcellularLocation>
</comment>
<feature type="transmembrane region" description="Helical" evidence="6">
    <location>
        <begin position="268"/>
        <end position="287"/>
    </location>
</feature>
<evidence type="ECO:0000313" key="8">
    <source>
        <dbReference type="Proteomes" id="UP001498771"/>
    </source>
</evidence>
<dbReference type="InterPro" id="IPR006603">
    <property type="entry name" value="PQ-loop_rpt"/>
</dbReference>
<evidence type="ECO:0000256" key="2">
    <source>
        <dbReference type="ARBA" id="ARBA00022692"/>
    </source>
</evidence>
<sequence>MDDVIRGCPVLADNGERLIPWIAHVSGSCIYGTMGELSFVFGYMSLFAWLWAQLPQVIKNYRNHSVEGLSWLFLFNWLLGDATNLIGCLLTNQLPFQTLLAGYYLSIDVILCSQFVYYTKIKSQNYYVLLSPSEGGSRASSISSDRSSSISTHSSHTVKSSRSNRRAIMLALSAVVAIAGAMLVPPIVPEYDDAYQYSIPSIAASSSSPDSAITILSGFNGLRRWFKLNSREFVGRVFAWACTTLYLSSRMPQIYTNFVRQSTSGLSILLFIAAFCGNLFYSLSILTSAATMDGAERSDFLWEELPYLIGSAGTVGFDFTIFCQWIIYGEGKLFFHNLYYGRQNWDAVELPQDSGLSVSGEELIEEEMEDHVPAQQAADSSSSSGSSSSTKVSI</sequence>
<dbReference type="Pfam" id="PF04193">
    <property type="entry name" value="PQ-loop"/>
    <property type="match status" value="2"/>
</dbReference>
<comment type="caution">
    <text evidence="7">The sequence shown here is derived from an EMBL/GenBank/DDBJ whole genome shotgun (WGS) entry which is preliminary data.</text>
</comment>
<proteinExistence type="predicted"/>
<evidence type="ECO:0000256" key="4">
    <source>
        <dbReference type="ARBA" id="ARBA00023136"/>
    </source>
</evidence>
<accession>A0ABR1FC24</accession>
<feature type="region of interest" description="Disordered" evidence="5">
    <location>
        <begin position="140"/>
        <end position="159"/>
    </location>
</feature>
<reference evidence="7 8" key="1">
    <citation type="submission" date="2024-03" db="EMBL/GenBank/DDBJ databases">
        <title>Genome-scale model development and genomic sequencing of the oleaginous clade Lipomyces.</title>
        <authorList>
            <consortium name="Lawrence Berkeley National Laboratory"/>
            <person name="Czajka J.J."/>
            <person name="Han Y."/>
            <person name="Kim J."/>
            <person name="Mondo S.J."/>
            <person name="Hofstad B.A."/>
            <person name="Robles A."/>
            <person name="Haridas S."/>
            <person name="Riley R."/>
            <person name="LaButti K."/>
            <person name="Pangilinan J."/>
            <person name="Andreopoulos W."/>
            <person name="Lipzen A."/>
            <person name="Yan J."/>
            <person name="Wang M."/>
            <person name="Ng V."/>
            <person name="Grigoriev I.V."/>
            <person name="Spatafora J.W."/>
            <person name="Magnuson J.K."/>
            <person name="Baker S.E."/>
            <person name="Pomraning K.R."/>
        </authorList>
    </citation>
    <scope>NUCLEOTIDE SEQUENCE [LARGE SCALE GENOMIC DNA]</scope>
    <source>
        <strain evidence="7 8">Phaff 52-87</strain>
    </source>
</reference>
<feature type="compositionally biased region" description="Low complexity" evidence="5">
    <location>
        <begin position="380"/>
        <end position="394"/>
    </location>
</feature>
<dbReference type="PROSITE" id="PS51257">
    <property type="entry name" value="PROKAR_LIPOPROTEIN"/>
    <property type="match status" value="1"/>
</dbReference>
<protein>
    <submittedName>
        <fullName evidence="7">PQ loop repeat-domain-containing protein</fullName>
    </submittedName>
</protein>
<organism evidence="7 8">
    <name type="scientific">Myxozyma melibiosi</name>
    <dbReference type="NCBI Taxonomy" id="54550"/>
    <lineage>
        <taxon>Eukaryota</taxon>
        <taxon>Fungi</taxon>
        <taxon>Dikarya</taxon>
        <taxon>Ascomycota</taxon>
        <taxon>Saccharomycotina</taxon>
        <taxon>Lipomycetes</taxon>
        <taxon>Lipomycetales</taxon>
        <taxon>Lipomycetaceae</taxon>
        <taxon>Myxozyma</taxon>
    </lineage>
</organism>
<dbReference type="Gene3D" id="1.20.1280.290">
    <property type="match status" value="2"/>
</dbReference>
<feature type="region of interest" description="Disordered" evidence="5">
    <location>
        <begin position="367"/>
        <end position="394"/>
    </location>
</feature>
<keyword evidence="2 6" id="KW-0812">Transmembrane</keyword>
<dbReference type="RefSeq" id="XP_064770443.1">
    <property type="nucleotide sequence ID" value="XM_064911444.1"/>
</dbReference>
<dbReference type="PANTHER" id="PTHR16201:SF34">
    <property type="entry name" value="LYSOSOMAL AMINO ACID TRANSPORTER 1"/>
    <property type="match status" value="1"/>
</dbReference>
<feature type="transmembrane region" description="Helical" evidence="6">
    <location>
        <begin position="167"/>
        <end position="188"/>
    </location>
</feature>
<keyword evidence="3 6" id="KW-1133">Transmembrane helix</keyword>
<dbReference type="InterPro" id="IPR051415">
    <property type="entry name" value="LAAT-1"/>
</dbReference>
<feature type="transmembrane region" description="Helical" evidence="6">
    <location>
        <begin position="30"/>
        <end position="52"/>
    </location>
</feature>
<feature type="transmembrane region" description="Helical" evidence="6">
    <location>
        <begin position="100"/>
        <end position="118"/>
    </location>
</feature>
<evidence type="ECO:0000256" key="5">
    <source>
        <dbReference type="SAM" id="MobiDB-lite"/>
    </source>
</evidence>
<evidence type="ECO:0000256" key="3">
    <source>
        <dbReference type="ARBA" id="ARBA00022989"/>
    </source>
</evidence>
<dbReference type="PANTHER" id="PTHR16201">
    <property type="entry name" value="SEVEN TRANSMEMBRANE PROTEIN 1-RELATED"/>
    <property type="match status" value="1"/>
</dbReference>
<feature type="transmembrane region" description="Helical" evidence="6">
    <location>
        <begin position="73"/>
        <end position="94"/>
    </location>
</feature>
<keyword evidence="8" id="KW-1185">Reference proteome</keyword>
<feature type="transmembrane region" description="Helical" evidence="6">
    <location>
        <begin position="307"/>
        <end position="328"/>
    </location>
</feature>
<dbReference type="EMBL" id="JBBJBU010000001">
    <property type="protein sequence ID" value="KAK7207410.1"/>
    <property type="molecule type" value="Genomic_DNA"/>
</dbReference>
<gene>
    <name evidence="7" type="ORF">BZA70DRAFT_271211</name>
</gene>
<dbReference type="Proteomes" id="UP001498771">
    <property type="component" value="Unassembled WGS sequence"/>
</dbReference>